<evidence type="ECO:0000259" key="2">
    <source>
        <dbReference type="PROSITE" id="PS51202"/>
    </source>
</evidence>
<comment type="caution">
    <text evidence="3">The sequence shown here is derived from an EMBL/GenBank/DDBJ whole genome shotgun (WGS) entry which is preliminary data.</text>
</comment>
<sequence length="225" mass="24189">MSVKRRAALDPHSVLVIGLGRFGTAVATTLIEQGWDVEAIDLSLELVQKWSDRFTHVLQADSADVEALRQIGAGDFERAVVAIGSNLEASILTTANLSDLGVPSIWAKAMTKQHASILHRIGAHHVVLPEREMGARIGRLLVGSLADYYELESGFGIGRMSCSAKFADKTLAELNLRGKYGVTVVAVKHPGGTFEDARPETVIGKGDQLVITGSTERLQQFSGRA</sequence>
<dbReference type="EMBL" id="BMHI01000008">
    <property type="protein sequence ID" value="GGB47063.1"/>
    <property type="molecule type" value="Genomic_DNA"/>
</dbReference>
<dbReference type="SUPFAM" id="SSF116726">
    <property type="entry name" value="TrkA C-terminal domain-like"/>
    <property type="match status" value="1"/>
</dbReference>
<evidence type="ECO:0000313" key="3">
    <source>
        <dbReference type="EMBL" id="GGB47063.1"/>
    </source>
</evidence>
<evidence type="ECO:0000313" key="4">
    <source>
        <dbReference type="Proteomes" id="UP000636793"/>
    </source>
</evidence>
<dbReference type="Gene3D" id="3.40.50.720">
    <property type="entry name" value="NAD(P)-binding Rossmann-like Domain"/>
    <property type="match status" value="1"/>
</dbReference>
<organism evidence="3 4">
    <name type="scientific">Flexivirga endophytica</name>
    <dbReference type="NCBI Taxonomy" id="1849103"/>
    <lineage>
        <taxon>Bacteria</taxon>
        <taxon>Bacillati</taxon>
        <taxon>Actinomycetota</taxon>
        <taxon>Actinomycetes</taxon>
        <taxon>Micrococcales</taxon>
        <taxon>Dermacoccaceae</taxon>
        <taxon>Flexivirga</taxon>
    </lineage>
</organism>
<dbReference type="PROSITE" id="PS51202">
    <property type="entry name" value="RCK_C"/>
    <property type="match status" value="1"/>
</dbReference>
<reference evidence="3" key="1">
    <citation type="journal article" date="2014" name="Int. J. Syst. Evol. Microbiol.">
        <title>Complete genome sequence of Corynebacterium casei LMG S-19264T (=DSM 44701T), isolated from a smear-ripened cheese.</title>
        <authorList>
            <consortium name="US DOE Joint Genome Institute (JGI-PGF)"/>
            <person name="Walter F."/>
            <person name="Albersmeier A."/>
            <person name="Kalinowski J."/>
            <person name="Ruckert C."/>
        </authorList>
    </citation>
    <scope>NUCLEOTIDE SEQUENCE</scope>
    <source>
        <strain evidence="3">CGMCC 1.15085</strain>
    </source>
</reference>
<gene>
    <name evidence="3" type="ORF">GCM10011492_42760</name>
</gene>
<accession>A0A916X007</accession>
<dbReference type="InterPro" id="IPR036291">
    <property type="entry name" value="NAD(P)-bd_dom_sf"/>
</dbReference>
<dbReference type="PANTHER" id="PTHR43833:SF7">
    <property type="entry name" value="KTR SYSTEM POTASSIUM UPTAKE PROTEIN C"/>
    <property type="match status" value="1"/>
</dbReference>
<reference evidence="3" key="2">
    <citation type="submission" date="2020-09" db="EMBL/GenBank/DDBJ databases">
        <authorList>
            <person name="Sun Q."/>
            <person name="Zhou Y."/>
        </authorList>
    </citation>
    <scope>NUCLEOTIDE SEQUENCE</scope>
    <source>
        <strain evidence="3">CGMCC 1.15085</strain>
    </source>
</reference>
<dbReference type="SUPFAM" id="SSF51735">
    <property type="entry name" value="NAD(P)-binding Rossmann-fold domains"/>
    <property type="match status" value="1"/>
</dbReference>
<feature type="domain" description="RCK N-terminal" evidence="1">
    <location>
        <begin position="11"/>
        <end position="128"/>
    </location>
</feature>
<dbReference type="AlphaFoldDB" id="A0A916X007"/>
<dbReference type="PANTHER" id="PTHR43833">
    <property type="entry name" value="POTASSIUM CHANNEL PROTEIN 2-RELATED-RELATED"/>
    <property type="match status" value="1"/>
</dbReference>
<proteinExistence type="predicted"/>
<protein>
    <submittedName>
        <fullName evidence="3">Potassium transporter</fullName>
    </submittedName>
</protein>
<dbReference type="GO" id="GO:0008324">
    <property type="term" value="F:monoatomic cation transmembrane transporter activity"/>
    <property type="evidence" value="ECO:0007669"/>
    <property type="project" value="InterPro"/>
</dbReference>
<dbReference type="PROSITE" id="PS51201">
    <property type="entry name" value="RCK_N"/>
    <property type="match status" value="1"/>
</dbReference>
<dbReference type="GO" id="GO:0006813">
    <property type="term" value="P:potassium ion transport"/>
    <property type="evidence" value="ECO:0007669"/>
    <property type="project" value="InterPro"/>
</dbReference>
<dbReference type="Pfam" id="PF02080">
    <property type="entry name" value="TrkA_C"/>
    <property type="match status" value="1"/>
</dbReference>
<dbReference type="InterPro" id="IPR003148">
    <property type="entry name" value="RCK_N"/>
</dbReference>
<keyword evidence="4" id="KW-1185">Reference proteome</keyword>
<dbReference type="Gene3D" id="3.30.70.1450">
    <property type="entry name" value="Regulator of K+ conductance, C-terminal domain"/>
    <property type="match status" value="1"/>
</dbReference>
<feature type="domain" description="RCK C-terminal" evidence="2">
    <location>
        <begin position="143"/>
        <end position="225"/>
    </location>
</feature>
<dbReference type="InterPro" id="IPR006037">
    <property type="entry name" value="RCK_C"/>
</dbReference>
<evidence type="ECO:0000259" key="1">
    <source>
        <dbReference type="PROSITE" id="PS51201"/>
    </source>
</evidence>
<dbReference type="Proteomes" id="UP000636793">
    <property type="component" value="Unassembled WGS sequence"/>
</dbReference>
<dbReference type="Pfam" id="PF02254">
    <property type="entry name" value="TrkA_N"/>
    <property type="match status" value="1"/>
</dbReference>
<dbReference type="InterPro" id="IPR050721">
    <property type="entry name" value="Trk_Ktr_HKT_K-transport"/>
</dbReference>
<name>A0A916X007_9MICO</name>
<dbReference type="InterPro" id="IPR036721">
    <property type="entry name" value="RCK_C_sf"/>
</dbReference>